<keyword evidence="4" id="KW-1185">Reference proteome</keyword>
<dbReference type="Gene3D" id="3.40.50.10610">
    <property type="entry name" value="ABC-type transport auxiliary lipoprotein component"/>
    <property type="match status" value="1"/>
</dbReference>
<accession>A0A6I2LET2</accession>
<reference evidence="3 4" key="1">
    <citation type="submission" date="2019-11" db="EMBL/GenBank/DDBJ databases">
        <title>Novel species isolated from a subtropical stream in China.</title>
        <authorList>
            <person name="Lu H."/>
        </authorList>
    </citation>
    <scope>NUCLEOTIDE SEQUENCE [LARGE SCALE GENOMIC DNA]</scope>
    <source>
        <strain evidence="3 4">FT80W</strain>
    </source>
</reference>
<feature type="chain" id="PRO_5026352304" evidence="1">
    <location>
        <begin position="23"/>
        <end position="204"/>
    </location>
</feature>
<dbReference type="Proteomes" id="UP000433309">
    <property type="component" value="Unassembled WGS sequence"/>
</dbReference>
<name>A0A6I2LET2_9BURK</name>
<comment type="caution">
    <text evidence="3">The sequence shown here is derived from an EMBL/GenBank/DDBJ whole genome shotgun (WGS) entry which is preliminary data.</text>
</comment>
<gene>
    <name evidence="3" type="ORF">GJ699_32875</name>
</gene>
<proteinExistence type="predicted"/>
<sequence>MMTSIRNGIVIAAMALTLGACASKGSPTAQYDFGPLPAAPTAAAASGGIGAIIVADVTGPAALDTERMHYRLLYADARQQQPYAYNQWTSTPLQLLTQRVKSRMAQAGVKVLSTTDAAASTTVLRMEVEDFAQNFDSATSSKGVISLRASVFRNHKLVDQKTFNRSVPAPSADAAGGARALADASDAVAADVLSWLATLPPSRE</sequence>
<evidence type="ECO:0000313" key="4">
    <source>
        <dbReference type="Proteomes" id="UP000433309"/>
    </source>
</evidence>
<feature type="domain" description="ABC-type transport auxiliary lipoprotein component" evidence="2">
    <location>
        <begin position="37"/>
        <end position="192"/>
    </location>
</feature>
<keyword evidence="1" id="KW-0732">Signal</keyword>
<dbReference type="Pfam" id="PF03886">
    <property type="entry name" value="ABC_trans_aux"/>
    <property type="match status" value="1"/>
</dbReference>
<dbReference type="InterPro" id="IPR005586">
    <property type="entry name" value="ABC_trans_aux"/>
</dbReference>
<organism evidence="3 4">
    <name type="scientific">Duganella guangzhouensis</name>
    <dbReference type="NCBI Taxonomy" id="2666084"/>
    <lineage>
        <taxon>Bacteria</taxon>
        <taxon>Pseudomonadati</taxon>
        <taxon>Pseudomonadota</taxon>
        <taxon>Betaproteobacteria</taxon>
        <taxon>Burkholderiales</taxon>
        <taxon>Oxalobacteraceae</taxon>
        <taxon>Telluria group</taxon>
        <taxon>Duganella</taxon>
    </lineage>
</organism>
<dbReference type="SUPFAM" id="SSF159594">
    <property type="entry name" value="XCC0632-like"/>
    <property type="match status" value="1"/>
</dbReference>
<evidence type="ECO:0000313" key="3">
    <source>
        <dbReference type="EMBL" id="MRW94769.1"/>
    </source>
</evidence>
<dbReference type="EMBL" id="WKJK01000036">
    <property type="protein sequence ID" value="MRW94769.1"/>
    <property type="molecule type" value="Genomic_DNA"/>
</dbReference>
<feature type="signal peptide" evidence="1">
    <location>
        <begin position="1"/>
        <end position="22"/>
    </location>
</feature>
<evidence type="ECO:0000259" key="2">
    <source>
        <dbReference type="Pfam" id="PF03886"/>
    </source>
</evidence>
<dbReference type="PROSITE" id="PS51257">
    <property type="entry name" value="PROKAR_LIPOPROTEIN"/>
    <property type="match status" value="1"/>
</dbReference>
<evidence type="ECO:0000256" key="1">
    <source>
        <dbReference type="SAM" id="SignalP"/>
    </source>
</evidence>
<dbReference type="AlphaFoldDB" id="A0A6I2LET2"/>
<protein>
    <submittedName>
        <fullName evidence="3">ABC transporter</fullName>
    </submittedName>
</protein>